<name>A0A4V2V1J0_9GAMM</name>
<comment type="caution">
    <text evidence="3">The sequence shown here is derived from an EMBL/GenBank/DDBJ whole genome shotgun (WGS) entry which is preliminary data.</text>
</comment>
<reference evidence="3 4" key="1">
    <citation type="submission" date="2019-03" db="EMBL/GenBank/DDBJ databases">
        <title>Genomic Encyclopedia of Type Strains, Phase IV (KMG-IV): sequencing the most valuable type-strain genomes for metagenomic binning, comparative biology and taxonomic classification.</title>
        <authorList>
            <person name="Goeker M."/>
        </authorList>
    </citation>
    <scope>NUCLEOTIDE SEQUENCE [LARGE SCALE GENOMIC DNA]</scope>
    <source>
        <strain evidence="3 4">DSM 13587</strain>
    </source>
</reference>
<proteinExistence type="inferred from homology"/>
<dbReference type="Proteomes" id="UP000295717">
    <property type="component" value="Unassembled WGS sequence"/>
</dbReference>
<protein>
    <submittedName>
        <fullName evidence="3">Nitrogen fixation protein NifZ</fullName>
    </submittedName>
</protein>
<sequence length="93" mass="9905">MEANQTHNALPPDTQPGDLVYALIDIHNDGGIPDLPEHALIASAGTRGVIVNIGHLEESPDRELFLVRFEGADLVLGPPTGCWAEELSLNTPA</sequence>
<accession>A0A4V2V1J0</accession>
<dbReference type="GO" id="GO:0009399">
    <property type="term" value="P:nitrogen fixation"/>
    <property type="evidence" value="ECO:0007669"/>
    <property type="project" value="InterPro"/>
</dbReference>
<evidence type="ECO:0000313" key="4">
    <source>
        <dbReference type="Proteomes" id="UP000295717"/>
    </source>
</evidence>
<keyword evidence="4" id="KW-1185">Reference proteome</keyword>
<dbReference type="InterPro" id="IPR007415">
    <property type="entry name" value="Nitrogenase_MoFe_mat_NifZ"/>
</dbReference>
<dbReference type="RefSeq" id="WP_132976950.1">
    <property type="nucleotide sequence ID" value="NZ_SMAO01000004.1"/>
</dbReference>
<dbReference type="Pfam" id="PF04319">
    <property type="entry name" value="NifZ"/>
    <property type="match status" value="1"/>
</dbReference>
<gene>
    <name evidence="3" type="ORF">EDC35_104207</name>
</gene>
<evidence type="ECO:0000256" key="2">
    <source>
        <dbReference type="ARBA" id="ARBA00023231"/>
    </source>
</evidence>
<keyword evidence="2" id="KW-0535">Nitrogen fixation</keyword>
<dbReference type="EMBL" id="SMAO01000004">
    <property type="protein sequence ID" value="TCT21352.1"/>
    <property type="molecule type" value="Genomic_DNA"/>
</dbReference>
<dbReference type="AlphaFoldDB" id="A0A4V2V1J0"/>
<evidence type="ECO:0000313" key="3">
    <source>
        <dbReference type="EMBL" id="TCT21352.1"/>
    </source>
</evidence>
<dbReference type="OrthoDB" id="9181363at2"/>
<comment type="similarity">
    <text evidence="1">Belongs to the NifZ family.</text>
</comment>
<organism evidence="3 4">
    <name type="scientific">Thiobaca trueperi</name>
    <dbReference type="NCBI Taxonomy" id="127458"/>
    <lineage>
        <taxon>Bacteria</taxon>
        <taxon>Pseudomonadati</taxon>
        <taxon>Pseudomonadota</taxon>
        <taxon>Gammaproteobacteria</taxon>
        <taxon>Chromatiales</taxon>
        <taxon>Chromatiaceae</taxon>
        <taxon>Thiobaca</taxon>
    </lineage>
</organism>
<evidence type="ECO:0000256" key="1">
    <source>
        <dbReference type="ARBA" id="ARBA00008027"/>
    </source>
</evidence>